<reference evidence="2" key="1">
    <citation type="submission" date="2022-10" db="EMBL/GenBank/DDBJ databases">
        <title>Luteolibacter sp. GHJ8, whole genome shotgun sequencing project.</title>
        <authorList>
            <person name="Zhao G."/>
            <person name="Shen L."/>
        </authorList>
    </citation>
    <scope>NUCLEOTIDE SEQUENCE</scope>
    <source>
        <strain evidence="2">GHJ8</strain>
    </source>
</reference>
<dbReference type="CDD" id="cd19095">
    <property type="entry name" value="AKR_PA4992-like"/>
    <property type="match status" value="1"/>
</dbReference>
<dbReference type="InterPro" id="IPR036812">
    <property type="entry name" value="NAD(P)_OxRdtase_dom_sf"/>
</dbReference>
<sequence>MNTAKTHLSRRGAMKLGIAAGAGVSLSQFALHAEEAGALPLITRAIPGSGKKIPVIGLGTNQYGVSTEEELAPRRDVLRQFPKLGLSLVDTAPGYGKSEEVLGKLVTELGIRDQLFFATKVTTDDGDEAKGIAMLEESFKRLQTKHIELIQVHSLRGWKTLLPILREWKKEGRISYYGVTTSEDNQYDDLAKILETEELDFVQFDYSVGNRNAEEKILPLVAEKKIAALVNMPFGGRRGPHIIAKTAGKALPDFAKEIDASSWAQILLKYVVSHPAVTAAIPGTTKLKHLQDNAAAARGALPDAGMRKRIEEAFAAL</sequence>
<dbReference type="InterPro" id="IPR053135">
    <property type="entry name" value="AKR2_Oxidoreductase"/>
</dbReference>
<dbReference type="PROSITE" id="PS51318">
    <property type="entry name" value="TAT"/>
    <property type="match status" value="1"/>
</dbReference>
<dbReference type="SUPFAM" id="SSF51430">
    <property type="entry name" value="NAD(P)-linked oxidoreductase"/>
    <property type="match status" value="1"/>
</dbReference>
<dbReference type="Proteomes" id="UP001165653">
    <property type="component" value="Unassembled WGS sequence"/>
</dbReference>
<dbReference type="Gene3D" id="3.20.20.100">
    <property type="entry name" value="NADP-dependent oxidoreductase domain"/>
    <property type="match status" value="1"/>
</dbReference>
<protein>
    <submittedName>
        <fullName evidence="2">Aldo/keto reductase</fullName>
    </submittedName>
</protein>
<evidence type="ECO:0000259" key="1">
    <source>
        <dbReference type="Pfam" id="PF00248"/>
    </source>
</evidence>
<dbReference type="InterPro" id="IPR023210">
    <property type="entry name" value="NADP_OxRdtase_dom"/>
</dbReference>
<proteinExistence type="predicted"/>
<name>A0ABT3G3E8_9BACT</name>
<evidence type="ECO:0000313" key="3">
    <source>
        <dbReference type="Proteomes" id="UP001165653"/>
    </source>
</evidence>
<dbReference type="RefSeq" id="WP_264513908.1">
    <property type="nucleotide sequence ID" value="NZ_JAPDDR010000006.1"/>
</dbReference>
<gene>
    <name evidence="2" type="ORF">OJ996_12410</name>
</gene>
<dbReference type="PANTHER" id="PTHR43312:SF1">
    <property type="entry name" value="NADP-DEPENDENT OXIDOREDUCTASE DOMAIN-CONTAINING PROTEIN"/>
    <property type="match status" value="1"/>
</dbReference>
<feature type="domain" description="NADP-dependent oxidoreductase" evidence="1">
    <location>
        <begin position="56"/>
        <end position="305"/>
    </location>
</feature>
<accession>A0ABT3G3E8</accession>
<evidence type="ECO:0000313" key="2">
    <source>
        <dbReference type="EMBL" id="MCW1914382.1"/>
    </source>
</evidence>
<dbReference type="InterPro" id="IPR006311">
    <property type="entry name" value="TAT_signal"/>
</dbReference>
<dbReference type="EMBL" id="JAPDDR010000006">
    <property type="protein sequence ID" value="MCW1914382.1"/>
    <property type="molecule type" value="Genomic_DNA"/>
</dbReference>
<keyword evidence="3" id="KW-1185">Reference proteome</keyword>
<organism evidence="2 3">
    <name type="scientific">Luteolibacter rhizosphaerae</name>
    <dbReference type="NCBI Taxonomy" id="2989719"/>
    <lineage>
        <taxon>Bacteria</taxon>
        <taxon>Pseudomonadati</taxon>
        <taxon>Verrucomicrobiota</taxon>
        <taxon>Verrucomicrobiia</taxon>
        <taxon>Verrucomicrobiales</taxon>
        <taxon>Verrucomicrobiaceae</taxon>
        <taxon>Luteolibacter</taxon>
    </lineage>
</organism>
<comment type="caution">
    <text evidence="2">The sequence shown here is derived from an EMBL/GenBank/DDBJ whole genome shotgun (WGS) entry which is preliminary data.</text>
</comment>
<dbReference type="Pfam" id="PF00248">
    <property type="entry name" value="Aldo_ket_red"/>
    <property type="match status" value="1"/>
</dbReference>
<dbReference type="PANTHER" id="PTHR43312">
    <property type="entry name" value="D-THREO-ALDOSE 1-DEHYDROGENASE"/>
    <property type="match status" value="1"/>
</dbReference>